<dbReference type="InterPro" id="IPR006067">
    <property type="entry name" value="NO2/SO3_Rdtase_4Fe4S_dom"/>
</dbReference>
<dbReference type="PRINTS" id="PR00397">
    <property type="entry name" value="SIROHAEM"/>
</dbReference>
<dbReference type="InterPro" id="IPR051329">
    <property type="entry name" value="NIR_SIR_4Fe-4S"/>
</dbReference>
<evidence type="ECO:0000256" key="6">
    <source>
        <dbReference type="ARBA" id="ARBA00023004"/>
    </source>
</evidence>
<evidence type="ECO:0000259" key="8">
    <source>
        <dbReference type="Pfam" id="PF01077"/>
    </source>
</evidence>
<dbReference type="InterPro" id="IPR045854">
    <property type="entry name" value="NO2/SO3_Rdtase_4Fe4S_sf"/>
</dbReference>
<dbReference type="AlphaFoldDB" id="A0A4Z0NQ83"/>
<evidence type="ECO:0000256" key="3">
    <source>
        <dbReference type="ARBA" id="ARBA00022617"/>
    </source>
</evidence>
<keyword evidence="2" id="KW-0004">4Fe-4S</keyword>
<evidence type="ECO:0000256" key="4">
    <source>
        <dbReference type="ARBA" id="ARBA00022723"/>
    </source>
</evidence>
<dbReference type="InterPro" id="IPR036136">
    <property type="entry name" value="Nit/Sulf_reduc_fer-like_dom_sf"/>
</dbReference>
<keyword evidence="7" id="KW-0411">Iron-sulfur</keyword>
<feature type="domain" description="Nitrite/sulphite reductase 4Fe-4S" evidence="8">
    <location>
        <begin position="183"/>
        <end position="341"/>
    </location>
</feature>
<evidence type="ECO:0000259" key="9">
    <source>
        <dbReference type="Pfam" id="PF03460"/>
    </source>
</evidence>
<dbReference type="RefSeq" id="WP_135415331.1">
    <property type="nucleotide sequence ID" value="NZ_SRLB01000009.1"/>
</dbReference>
<dbReference type="Gene3D" id="3.30.413.10">
    <property type="entry name" value="Sulfite Reductase Hemoprotein, domain 1"/>
    <property type="match status" value="2"/>
</dbReference>
<keyword evidence="3" id="KW-0349">Heme</keyword>
<dbReference type="NCBIfam" id="NF007126">
    <property type="entry name" value="PRK09567.1"/>
    <property type="match status" value="1"/>
</dbReference>
<dbReference type="Pfam" id="PF01077">
    <property type="entry name" value="NIR_SIR"/>
    <property type="match status" value="2"/>
</dbReference>
<evidence type="ECO:0000256" key="5">
    <source>
        <dbReference type="ARBA" id="ARBA00023002"/>
    </source>
</evidence>
<dbReference type="SUPFAM" id="SSF55124">
    <property type="entry name" value="Nitrite/Sulfite reductase N-terminal domain-like"/>
    <property type="match status" value="2"/>
</dbReference>
<dbReference type="SUPFAM" id="SSF56014">
    <property type="entry name" value="Nitrite and sulphite reductase 4Fe-4S domain-like"/>
    <property type="match status" value="2"/>
</dbReference>
<dbReference type="GO" id="GO:0051539">
    <property type="term" value="F:4 iron, 4 sulfur cluster binding"/>
    <property type="evidence" value="ECO:0007669"/>
    <property type="project" value="UniProtKB-KW"/>
</dbReference>
<comment type="similarity">
    <text evidence="1">Belongs to the nitrite and sulfite reductase 4Fe-4S domain family.</text>
</comment>
<keyword evidence="11" id="KW-1185">Reference proteome</keyword>
<feature type="domain" description="Nitrite/Sulfite reductase ferredoxin-like" evidence="9">
    <location>
        <begin position="365"/>
        <end position="431"/>
    </location>
</feature>
<keyword evidence="5" id="KW-0560">Oxidoreductase</keyword>
<dbReference type="PROSITE" id="PS00365">
    <property type="entry name" value="NIR_SIR"/>
    <property type="match status" value="1"/>
</dbReference>
<proteinExistence type="inferred from homology"/>
<keyword evidence="4" id="KW-0479">Metal-binding</keyword>
<dbReference type="GO" id="GO:0020037">
    <property type="term" value="F:heme binding"/>
    <property type="evidence" value="ECO:0007669"/>
    <property type="project" value="InterPro"/>
</dbReference>
<evidence type="ECO:0000313" key="10">
    <source>
        <dbReference type="EMBL" id="TGD99093.1"/>
    </source>
</evidence>
<dbReference type="Pfam" id="PF03460">
    <property type="entry name" value="NIR_SIR_ferr"/>
    <property type="match status" value="2"/>
</dbReference>
<dbReference type="InterPro" id="IPR005117">
    <property type="entry name" value="NiRdtase/SiRdtase_haem-b_fer"/>
</dbReference>
<comment type="caution">
    <text evidence="10">The sequence shown here is derived from an EMBL/GenBank/DDBJ whole genome shotgun (WGS) entry which is preliminary data.</text>
</comment>
<protein>
    <submittedName>
        <fullName evidence="10">NirA family protein</fullName>
    </submittedName>
</protein>
<dbReference type="NCBIfam" id="TIGR02435">
    <property type="entry name" value="CobG"/>
    <property type="match status" value="1"/>
</dbReference>
<evidence type="ECO:0000313" key="11">
    <source>
        <dbReference type="Proteomes" id="UP000297535"/>
    </source>
</evidence>
<organism evidence="10 11">
    <name type="scientific">Methylobacterium nonmethylotrophicum</name>
    <dbReference type="NCBI Taxonomy" id="1141884"/>
    <lineage>
        <taxon>Bacteria</taxon>
        <taxon>Pseudomonadati</taxon>
        <taxon>Pseudomonadota</taxon>
        <taxon>Alphaproteobacteria</taxon>
        <taxon>Hyphomicrobiales</taxon>
        <taxon>Methylobacteriaceae</taxon>
        <taxon>Methylobacterium</taxon>
    </lineage>
</organism>
<evidence type="ECO:0000256" key="2">
    <source>
        <dbReference type="ARBA" id="ARBA00022485"/>
    </source>
</evidence>
<dbReference type="Gene3D" id="3.90.480.10">
    <property type="entry name" value="Sulfite Reductase Hemoprotein,Domain 2"/>
    <property type="match status" value="1"/>
</dbReference>
<name>A0A4Z0NQ83_9HYPH</name>
<dbReference type="GO" id="GO:0046872">
    <property type="term" value="F:metal ion binding"/>
    <property type="evidence" value="ECO:0007669"/>
    <property type="project" value="UniProtKB-KW"/>
</dbReference>
<dbReference type="PANTHER" id="PTHR32439">
    <property type="entry name" value="FERREDOXIN--NITRITE REDUCTASE, CHLOROPLASTIC"/>
    <property type="match status" value="1"/>
</dbReference>
<dbReference type="OrthoDB" id="9803707at2"/>
<dbReference type="Proteomes" id="UP000297535">
    <property type="component" value="Unassembled WGS sequence"/>
</dbReference>
<dbReference type="InterPro" id="IPR012798">
    <property type="entry name" value="Cbl_synth_CobG-like"/>
</dbReference>
<dbReference type="GO" id="GO:0016491">
    <property type="term" value="F:oxidoreductase activity"/>
    <property type="evidence" value="ECO:0007669"/>
    <property type="project" value="UniProtKB-KW"/>
</dbReference>
<dbReference type="EMBL" id="SRLB01000009">
    <property type="protein sequence ID" value="TGD99093.1"/>
    <property type="molecule type" value="Genomic_DNA"/>
</dbReference>
<evidence type="ECO:0000256" key="7">
    <source>
        <dbReference type="ARBA" id="ARBA00023014"/>
    </source>
</evidence>
<dbReference type="PANTHER" id="PTHR32439:SF0">
    <property type="entry name" value="FERREDOXIN--NITRITE REDUCTASE, CHLOROPLASTIC"/>
    <property type="match status" value="1"/>
</dbReference>
<evidence type="ECO:0000256" key="1">
    <source>
        <dbReference type="ARBA" id="ARBA00010429"/>
    </source>
</evidence>
<reference evidence="10 11" key="1">
    <citation type="submission" date="2019-04" db="EMBL/GenBank/DDBJ databases">
        <authorList>
            <person name="Feng G."/>
            <person name="Zhu H."/>
        </authorList>
    </citation>
    <scope>NUCLEOTIDE SEQUENCE [LARGE SCALE GENOMIC DNA]</scope>
    <source>
        <strain evidence="10 11">6HR-1</strain>
    </source>
</reference>
<keyword evidence="6" id="KW-0408">Iron</keyword>
<gene>
    <name evidence="10" type="ORF">EU555_14435</name>
</gene>
<feature type="domain" description="Nitrite/Sulfite reductase ferredoxin-like" evidence="9">
    <location>
        <begin position="113"/>
        <end position="171"/>
    </location>
</feature>
<feature type="domain" description="Nitrite/sulphite reductase 4Fe-4S" evidence="8">
    <location>
        <begin position="445"/>
        <end position="589"/>
    </location>
</feature>
<dbReference type="InterPro" id="IPR006066">
    <property type="entry name" value="NO2/SO3_Rdtase_FeS/sirohaem_BS"/>
</dbReference>
<sequence length="595" mass="64156">MADDFNAEQKRYLEGFSHGIAALRMTGGLAAGGTAAAPAAEPTGPDAIHIKAQDRTVKNGGKLAEQEKWKRAENPFDGHNRLIAEAEAGKAPKPEDNFRWRYHGLFWVAPAQNSYMCRLRIPNGILHHWQFAGIADLADAHGGGYAHVTTRANLQVREIAPEHGQPFLDGLVDLGLTARGTGADNIRNVTGSPTAGIDAQELLDTRPLAKSWHNHILNDRSLYGLPRKFNVAFDGGGVLPVLEETNDIGFQAVEVTEGAAVEPGIWMRLVLGGITGHRDIARDTGVVLRPKECNAVADAIVRVFIENGDRTNRNKARMKYVLDAWGYDKYLAAVEEKLGRKLERVDPAHVKPRGGFDRYAHVGVHKQVQPGLNWIGVVLPVGKMTTDQMRALAEVAHECGDGQIRLTVWQNFLFSGVPDDRVAEVESRVAALGLSTKASSIRAGLVACTGNRGCKFAASDTKGHALLIADHVEAAVPGLDVPVNVHLTGCHHSCAQHYIGDIGLIGAKVVVSEEGDTVEGYDIVVGGGFGEAAKIGTEIWKAVKAEDCPGRVETLLTDYLAHRTGPEESFQAYTARRGPEALKALAGERMLEAAE</sequence>
<accession>A0A4Z0NQ83</accession>